<dbReference type="Pfam" id="PF20160">
    <property type="entry name" value="C-JID"/>
    <property type="match status" value="1"/>
</dbReference>
<keyword evidence="6" id="KW-1133">Transmembrane helix</keyword>
<dbReference type="PANTHER" id="PTHR45649:SF26">
    <property type="entry name" value="OS04G0435100 PROTEIN"/>
    <property type="match status" value="1"/>
</dbReference>
<keyword evidence="5" id="KW-0677">Repeat</keyword>
<dbReference type="PANTHER" id="PTHR45649">
    <property type="entry name" value="AMINO-ACID PERMEASE BAT1"/>
    <property type="match status" value="1"/>
</dbReference>
<evidence type="ECO:0000256" key="6">
    <source>
        <dbReference type="ARBA" id="ARBA00022989"/>
    </source>
</evidence>
<proteinExistence type="predicted"/>
<dbReference type="Gramene" id="OMO95918">
    <property type="protein sequence ID" value="OMO95918"/>
    <property type="gene ID" value="CCACVL1_05174"/>
</dbReference>
<protein>
    <submittedName>
        <fullName evidence="9">Putative leucine-rich repeat-containing protein</fullName>
    </submittedName>
</protein>
<evidence type="ECO:0000256" key="5">
    <source>
        <dbReference type="ARBA" id="ARBA00022737"/>
    </source>
</evidence>
<dbReference type="EMBL" id="AWWV01007553">
    <property type="protein sequence ID" value="OMO95918.1"/>
    <property type="molecule type" value="Genomic_DNA"/>
</dbReference>
<keyword evidence="3" id="KW-0433">Leucine-rich repeat</keyword>
<dbReference type="Gene3D" id="3.80.10.10">
    <property type="entry name" value="Ribonuclease Inhibitor"/>
    <property type="match status" value="1"/>
</dbReference>
<keyword evidence="7" id="KW-0472">Membrane</keyword>
<evidence type="ECO:0000256" key="4">
    <source>
        <dbReference type="ARBA" id="ARBA00022692"/>
    </source>
</evidence>
<reference evidence="9 10" key="1">
    <citation type="submission" date="2013-09" db="EMBL/GenBank/DDBJ databases">
        <title>Corchorus capsularis genome sequencing.</title>
        <authorList>
            <person name="Alam M."/>
            <person name="Haque M.S."/>
            <person name="Islam M.S."/>
            <person name="Emdad E.M."/>
            <person name="Islam M.M."/>
            <person name="Ahmed B."/>
            <person name="Halim A."/>
            <person name="Hossen Q.M.M."/>
            <person name="Hossain M.Z."/>
            <person name="Ahmed R."/>
            <person name="Khan M.M."/>
            <person name="Islam R."/>
            <person name="Rashid M.M."/>
            <person name="Khan S.A."/>
            <person name="Rahman M.S."/>
            <person name="Alam M."/>
        </authorList>
    </citation>
    <scope>NUCLEOTIDE SEQUENCE [LARGE SCALE GENOMIC DNA]</scope>
    <source>
        <strain evidence="10">cv. CVL-1</strain>
        <tissue evidence="9">Whole seedling</tissue>
    </source>
</reference>
<evidence type="ECO:0000256" key="2">
    <source>
        <dbReference type="ARBA" id="ARBA00022448"/>
    </source>
</evidence>
<evidence type="ECO:0000313" key="9">
    <source>
        <dbReference type="EMBL" id="OMO95918.1"/>
    </source>
</evidence>
<feature type="domain" description="C-JID" evidence="8">
    <location>
        <begin position="179"/>
        <end position="330"/>
    </location>
</feature>
<keyword evidence="2" id="KW-0813">Transport</keyword>
<comment type="caution">
    <text evidence="9">The sequence shown here is derived from an EMBL/GenBank/DDBJ whole genome shotgun (WGS) entry which is preliminary data.</text>
</comment>
<evidence type="ECO:0000256" key="1">
    <source>
        <dbReference type="ARBA" id="ARBA00004141"/>
    </source>
</evidence>
<name>A0A1R3JM41_COCAP</name>
<dbReference type="InterPro" id="IPR045344">
    <property type="entry name" value="C-JID"/>
</dbReference>
<sequence length="411" mass="47330">MKSVTWLGFAFCSNLKSFPEIFEKMESLQVLCLDRTTIRSLPSSVANLSNLKYLGLKGTAMKGYWHPSVVNVFQKSFCVNNATNDRSDELTALEKVFLRDCSALARCIDKLEALSFLFYWNWNCLNYSYNFINCFNLIKDASSEIVANAHCTNQLIAAASVESVSCKFLWRGAKALFSFPTTEIPAWFNYQSVGSSIRVQLHPGWQNSRFLGFELCIVVESSEEYVIDQWRIKVLSRYIFGSKYQHLLHLCRISSFPRGWISEAATFCDHMLLLYDHEMYNDEAIKLNFKSNSLVEILFEFHLEGIDGLHHDYAKMIKKCGVHLLSIDEEEDPQSSMKFEETDFSGMMQIIEDDDNNEYVENSRMVYTLSRDKGIPFSFMWQKVHQKCKVPSNAVWLCAQSHTAFSLGFQS</sequence>
<dbReference type="OrthoDB" id="1749606at2759"/>
<dbReference type="Proteomes" id="UP000188268">
    <property type="component" value="Unassembled WGS sequence"/>
</dbReference>
<dbReference type="GO" id="GO:0016020">
    <property type="term" value="C:membrane"/>
    <property type="evidence" value="ECO:0007669"/>
    <property type="project" value="UniProtKB-SubCell"/>
</dbReference>
<evidence type="ECO:0000259" key="8">
    <source>
        <dbReference type="Pfam" id="PF20160"/>
    </source>
</evidence>
<accession>A0A1R3JM41</accession>
<dbReference type="GO" id="GO:0022857">
    <property type="term" value="F:transmembrane transporter activity"/>
    <property type="evidence" value="ECO:0007669"/>
    <property type="project" value="UniProtKB-ARBA"/>
</dbReference>
<keyword evidence="4" id="KW-0812">Transmembrane</keyword>
<keyword evidence="10" id="KW-1185">Reference proteome</keyword>
<dbReference type="AlphaFoldDB" id="A0A1R3JM41"/>
<evidence type="ECO:0000256" key="3">
    <source>
        <dbReference type="ARBA" id="ARBA00022614"/>
    </source>
</evidence>
<evidence type="ECO:0000313" key="10">
    <source>
        <dbReference type="Proteomes" id="UP000188268"/>
    </source>
</evidence>
<dbReference type="SUPFAM" id="SSF52058">
    <property type="entry name" value="L domain-like"/>
    <property type="match status" value="1"/>
</dbReference>
<gene>
    <name evidence="9" type="ORF">CCACVL1_05174</name>
</gene>
<evidence type="ECO:0000256" key="7">
    <source>
        <dbReference type="ARBA" id="ARBA00023136"/>
    </source>
</evidence>
<organism evidence="9 10">
    <name type="scientific">Corchorus capsularis</name>
    <name type="common">Jute</name>
    <dbReference type="NCBI Taxonomy" id="210143"/>
    <lineage>
        <taxon>Eukaryota</taxon>
        <taxon>Viridiplantae</taxon>
        <taxon>Streptophyta</taxon>
        <taxon>Embryophyta</taxon>
        <taxon>Tracheophyta</taxon>
        <taxon>Spermatophyta</taxon>
        <taxon>Magnoliopsida</taxon>
        <taxon>eudicotyledons</taxon>
        <taxon>Gunneridae</taxon>
        <taxon>Pentapetalae</taxon>
        <taxon>rosids</taxon>
        <taxon>malvids</taxon>
        <taxon>Malvales</taxon>
        <taxon>Malvaceae</taxon>
        <taxon>Grewioideae</taxon>
        <taxon>Apeibeae</taxon>
        <taxon>Corchorus</taxon>
    </lineage>
</organism>
<comment type="subcellular location">
    <subcellularLocation>
        <location evidence="1">Membrane</location>
        <topology evidence="1">Multi-pass membrane protein</topology>
    </subcellularLocation>
</comment>
<dbReference type="InterPro" id="IPR032675">
    <property type="entry name" value="LRR_dom_sf"/>
</dbReference>